<dbReference type="PANTHER" id="PTHR47495:SF2">
    <property type="entry name" value="ALDEHYDE DEHYDROGENASE"/>
    <property type="match status" value="1"/>
</dbReference>
<dbReference type="RefSeq" id="WP_157892618.1">
    <property type="nucleotide sequence ID" value="NZ_JBHRTS010000001.1"/>
</dbReference>
<name>A0ABV7J4Y4_9GAMM</name>
<dbReference type="SUPFAM" id="SSF56003">
    <property type="entry name" value="Molybdenum cofactor-binding domain"/>
    <property type="match status" value="1"/>
</dbReference>
<dbReference type="PANTHER" id="PTHR47495">
    <property type="entry name" value="ALDEHYDE DEHYDROGENASE"/>
    <property type="match status" value="1"/>
</dbReference>
<reference evidence="2" key="1">
    <citation type="journal article" date="2019" name="Int. J. Syst. Evol. Microbiol.">
        <title>The Global Catalogue of Microorganisms (GCM) 10K type strain sequencing project: providing services to taxonomists for standard genome sequencing and annotation.</title>
        <authorList>
            <consortium name="The Broad Institute Genomics Platform"/>
            <consortium name="The Broad Institute Genome Sequencing Center for Infectious Disease"/>
            <person name="Wu L."/>
            <person name="Ma J."/>
        </authorList>
    </citation>
    <scope>NUCLEOTIDE SEQUENCE [LARGE SCALE GENOMIC DNA]</scope>
    <source>
        <strain evidence="2">KCTC 42953</strain>
    </source>
</reference>
<proteinExistence type="predicted"/>
<sequence>MEVHVVNHGGEPTGVGEIPLPPVAPALTNAIFAATGHRIRRPPIADRLRVMMTV</sequence>
<dbReference type="InterPro" id="IPR052516">
    <property type="entry name" value="N-heterocyclic_Hydroxylase"/>
</dbReference>
<gene>
    <name evidence="1" type="ORF">ACFODZ_01895</name>
</gene>
<dbReference type="Proteomes" id="UP001595533">
    <property type="component" value="Unassembled WGS sequence"/>
</dbReference>
<organism evidence="1 2">
    <name type="scientific">Marinicella sediminis</name>
    <dbReference type="NCBI Taxonomy" id="1792834"/>
    <lineage>
        <taxon>Bacteria</taxon>
        <taxon>Pseudomonadati</taxon>
        <taxon>Pseudomonadota</taxon>
        <taxon>Gammaproteobacteria</taxon>
        <taxon>Lysobacterales</taxon>
        <taxon>Marinicellaceae</taxon>
        <taxon>Marinicella</taxon>
    </lineage>
</organism>
<dbReference type="InterPro" id="IPR037165">
    <property type="entry name" value="AldOxase/xan_DH_Mopterin-bd_sf"/>
</dbReference>
<accession>A0ABV7J4Y4</accession>
<dbReference type="EMBL" id="JBHRTS010000001">
    <property type="protein sequence ID" value="MFC3192984.1"/>
    <property type="molecule type" value="Genomic_DNA"/>
</dbReference>
<protein>
    <recommendedName>
        <fullName evidence="3">Aldehyde oxidase/xanthine dehydrogenase second molybdopterin binding domain-containing protein</fullName>
    </recommendedName>
</protein>
<keyword evidence="2" id="KW-1185">Reference proteome</keyword>
<evidence type="ECO:0000313" key="1">
    <source>
        <dbReference type="EMBL" id="MFC3192984.1"/>
    </source>
</evidence>
<dbReference type="Gene3D" id="3.30.365.10">
    <property type="entry name" value="Aldehyde oxidase/xanthine dehydrogenase, molybdopterin binding domain"/>
    <property type="match status" value="1"/>
</dbReference>
<evidence type="ECO:0008006" key="3">
    <source>
        <dbReference type="Google" id="ProtNLM"/>
    </source>
</evidence>
<evidence type="ECO:0000313" key="2">
    <source>
        <dbReference type="Proteomes" id="UP001595533"/>
    </source>
</evidence>
<comment type="caution">
    <text evidence="1">The sequence shown here is derived from an EMBL/GenBank/DDBJ whole genome shotgun (WGS) entry which is preliminary data.</text>
</comment>